<dbReference type="OrthoDB" id="5832279at2759"/>
<gene>
    <name evidence="2" type="ORF">ANCDUO_10301</name>
</gene>
<proteinExistence type="predicted"/>
<dbReference type="Proteomes" id="UP000054047">
    <property type="component" value="Unassembled WGS sequence"/>
</dbReference>
<keyword evidence="1" id="KW-1133">Transmembrane helix</keyword>
<protein>
    <submittedName>
        <fullName evidence="2">Uncharacterized protein</fullName>
    </submittedName>
</protein>
<evidence type="ECO:0000256" key="1">
    <source>
        <dbReference type="SAM" id="Phobius"/>
    </source>
</evidence>
<organism evidence="2 3">
    <name type="scientific">Ancylostoma duodenale</name>
    <dbReference type="NCBI Taxonomy" id="51022"/>
    <lineage>
        <taxon>Eukaryota</taxon>
        <taxon>Metazoa</taxon>
        <taxon>Ecdysozoa</taxon>
        <taxon>Nematoda</taxon>
        <taxon>Chromadorea</taxon>
        <taxon>Rhabditida</taxon>
        <taxon>Rhabditina</taxon>
        <taxon>Rhabditomorpha</taxon>
        <taxon>Strongyloidea</taxon>
        <taxon>Ancylostomatidae</taxon>
        <taxon>Ancylostomatinae</taxon>
        <taxon>Ancylostoma</taxon>
    </lineage>
</organism>
<name>A0A0C2GR70_9BILA</name>
<evidence type="ECO:0000313" key="2">
    <source>
        <dbReference type="EMBL" id="KIH59461.1"/>
    </source>
</evidence>
<sequence length="100" mass="11223">MRAQQMMDIGQPYSGAVSHLVSVTTSLLAMFIPRSAGFLYAVTTTYYMLCMFMVVQLMFDMFGCRRALARYLKKNGTMIKLSVPPYASCCTCAPDIKPRL</sequence>
<feature type="transmembrane region" description="Helical" evidence="1">
    <location>
        <begin position="38"/>
        <end position="59"/>
    </location>
</feature>
<evidence type="ECO:0000313" key="3">
    <source>
        <dbReference type="Proteomes" id="UP000054047"/>
    </source>
</evidence>
<keyword evidence="1" id="KW-0472">Membrane</keyword>
<dbReference type="AlphaFoldDB" id="A0A0C2GR70"/>
<accession>A0A0C2GR70</accession>
<feature type="transmembrane region" description="Helical" evidence="1">
    <location>
        <begin position="12"/>
        <end position="32"/>
    </location>
</feature>
<keyword evidence="3" id="KW-1185">Reference proteome</keyword>
<reference evidence="2 3" key="1">
    <citation type="submission" date="2013-12" db="EMBL/GenBank/DDBJ databases">
        <title>Draft genome of the parsitic nematode Ancylostoma duodenale.</title>
        <authorList>
            <person name="Mitreva M."/>
        </authorList>
    </citation>
    <scope>NUCLEOTIDE SEQUENCE [LARGE SCALE GENOMIC DNA]</scope>
    <source>
        <strain evidence="2 3">Zhejiang</strain>
    </source>
</reference>
<keyword evidence="1" id="KW-0812">Transmembrane</keyword>
<dbReference type="EMBL" id="KN731929">
    <property type="protein sequence ID" value="KIH59461.1"/>
    <property type="molecule type" value="Genomic_DNA"/>
</dbReference>